<evidence type="ECO:0000313" key="2">
    <source>
        <dbReference type="EMBL" id="BCD88655.1"/>
    </source>
</evidence>
<evidence type="ECO:0008006" key="4">
    <source>
        <dbReference type="Google" id="ProtNLM"/>
    </source>
</evidence>
<proteinExistence type="predicted"/>
<accession>A0ABM7LGA7</accession>
<feature type="chain" id="PRO_5047120526" description="VCBS repeat-containing protein" evidence="1">
    <location>
        <begin position="20"/>
        <end position="259"/>
    </location>
</feature>
<evidence type="ECO:0000313" key="3">
    <source>
        <dbReference type="Proteomes" id="UP001064896"/>
    </source>
</evidence>
<sequence length="259" mass="28728">MRYLEVLLIFFALICSSGAANSDSQILLDVESVSPLTLSVMQAGRKMSVIVPLAVVKDTEDIYTSVTLDDIDGDGVDEVVMTIPAGGGVNSCSKVFRYDLKGNALSEVVFSEGSICNYRKEDGYLISSYRGGSAWVEDIYKFERGVFGLAFKDACIGCGYISRRAFDFDGVVSDYLVSDSEDFKGRTPIVGTVLSRRAFVYSEPFVQQLSKKYLVQDDKYLVRSFSKNTYGSWVKVRYKGKVVTEGWLRCSDVESCAFH</sequence>
<feature type="signal peptide" evidence="1">
    <location>
        <begin position="1"/>
        <end position="19"/>
    </location>
</feature>
<organism evidence="2 3">
    <name type="scientific">Pseudomonas solani</name>
    <dbReference type="NCBI Taxonomy" id="2731552"/>
    <lineage>
        <taxon>Bacteria</taxon>
        <taxon>Pseudomonadati</taxon>
        <taxon>Pseudomonadota</taxon>
        <taxon>Gammaproteobacteria</taxon>
        <taxon>Pseudomonadales</taxon>
        <taxon>Pseudomonadaceae</taxon>
        <taxon>Pseudomonas</taxon>
    </lineage>
</organism>
<reference evidence="2" key="1">
    <citation type="submission" date="2020-05" db="EMBL/GenBank/DDBJ databases">
        <title>Complete genome sequence of Pseudomonas sp. Sm006.</title>
        <authorList>
            <person name="Takeuchi K."/>
            <person name="Someya N."/>
        </authorList>
    </citation>
    <scope>NUCLEOTIDE SEQUENCE</scope>
    <source>
        <strain evidence="2">Sm006</strain>
    </source>
</reference>
<protein>
    <recommendedName>
        <fullName evidence="4">VCBS repeat-containing protein</fullName>
    </recommendedName>
</protein>
<dbReference type="EMBL" id="AP023081">
    <property type="protein sequence ID" value="BCD88655.1"/>
    <property type="molecule type" value="Genomic_DNA"/>
</dbReference>
<keyword evidence="1" id="KW-0732">Signal</keyword>
<gene>
    <name evidence="2" type="ORF">PSm6_50620</name>
</gene>
<dbReference type="Proteomes" id="UP001064896">
    <property type="component" value="Chromosome"/>
</dbReference>
<dbReference type="RefSeq" id="WP_265168533.1">
    <property type="nucleotide sequence ID" value="NZ_AP023081.1"/>
</dbReference>
<keyword evidence="3" id="KW-1185">Reference proteome</keyword>
<evidence type="ECO:0000256" key="1">
    <source>
        <dbReference type="SAM" id="SignalP"/>
    </source>
</evidence>
<name>A0ABM7LGA7_9PSED</name>